<accession>A0A8H6G1V0</accession>
<keyword evidence="3" id="KW-1185">Reference proteome</keyword>
<reference evidence="2 3" key="1">
    <citation type="journal article" date="2020" name="Genomics">
        <title>Complete, high-quality genomes from long-read metagenomic sequencing of two wolf lichen thalli reveals enigmatic genome architecture.</title>
        <authorList>
            <person name="McKenzie S.K."/>
            <person name="Walston R.F."/>
            <person name="Allen J.L."/>
        </authorList>
    </citation>
    <scope>NUCLEOTIDE SEQUENCE [LARGE SCALE GENOMIC DNA]</scope>
    <source>
        <strain evidence="2">WasteWater2</strain>
    </source>
</reference>
<dbReference type="OrthoDB" id="5396104at2759"/>
<feature type="compositionally biased region" description="Low complexity" evidence="1">
    <location>
        <begin position="13"/>
        <end position="34"/>
    </location>
</feature>
<evidence type="ECO:0000313" key="2">
    <source>
        <dbReference type="EMBL" id="KAF6238972.1"/>
    </source>
</evidence>
<gene>
    <name evidence="2" type="ORF">HO173_002844</name>
</gene>
<comment type="caution">
    <text evidence="2">The sequence shown here is derived from an EMBL/GenBank/DDBJ whole genome shotgun (WGS) entry which is preliminary data.</text>
</comment>
<name>A0A8H6G1V0_9LECA</name>
<sequence>MGRFRPSFPPFEPSSLRRLSGPTSPASPTSPRTPLHFPNLPSPRTQPPNAFNLSKQIAIEPPSMPMPWIWSCHKCHTRYHLGATRRCLHDGHYFCGGTTVDKISGKVKKHRACVSEFDYSGWEDFARWKRATSRKGEKAGRKHCEDECDFPSSCHWKEQHPVQETGFGFLDPSCLDTEPDTSSVEGKLTVQESTGSYIGKIRRAAEKRTTKVAKALLSPIEEEDQKASSSLDPRPRMNGLGLHFPVMDFSSSKNSVKEIHGHVDKAKINLSIPNSRQMSGRVVHVWEDDVDMTDWITPEATESPPISPCARPDAVEVPFDFGLEQDQGPPASVADDDSPVSPMRSAWNWTAGGIGVALSPPALPIEDEIWDEWMEDEMDEADMMWDRGETMKAESVGRRLI</sequence>
<proteinExistence type="predicted"/>
<dbReference type="Proteomes" id="UP000578531">
    <property type="component" value="Unassembled WGS sequence"/>
</dbReference>
<protein>
    <submittedName>
        <fullName evidence="2">Uncharacterized protein</fullName>
    </submittedName>
</protein>
<dbReference type="EMBL" id="JACCJC010000007">
    <property type="protein sequence ID" value="KAF6238972.1"/>
    <property type="molecule type" value="Genomic_DNA"/>
</dbReference>
<dbReference type="RefSeq" id="XP_037168268.1">
    <property type="nucleotide sequence ID" value="XM_037304775.1"/>
</dbReference>
<dbReference type="GeneID" id="59284515"/>
<evidence type="ECO:0000256" key="1">
    <source>
        <dbReference type="SAM" id="MobiDB-lite"/>
    </source>
</evidence>
<organism evidence="2 3">
    <name type="scientific">Letharia columbiana</name>
    <dbReference type="NCBI Taxonomy" id="112416"/>
    <lineage>
        <taxon>Eukaryota</taxon>
        <taxon>Fungi</taxon>
        <taxon>Dikarya</taxon>
        <taxon>Ascomycota</taxon>
        <taxon>Pezizomycotina</taxon>
        <taxon>Lecanoromycetes</taxon>
        <taxon>OSLEUM clade</taxon>
        <taxon>Lecanoromycetidae</taxon>
        <taxon>Lecanorales</taxon>
        <taxon>Lecanorineae</taxon>
        <taxon>Parmeliaceae</taxon>
        <taxon>Letharia</taxon>
    </lineage>
</organism>
<feature type="region of interest" description="Disordered" evidence="1">
    <location>
        <begin position="1"/>
        <end position="50"/>
    </location>
</feature>
<evidence type="ECO:0000313" key="3">
    <source>
        <dbReference type="Proteomes" id="UP000578531"/>
    </source>
</evidence>
<dbReference type="AlphaFoldDB" id="A0A8H6G1V0"/>